<dbReference type="Pfam" id="PF12893">
    <property type="entry name" value="Lumazine_bd_2"/>
    <property type="match status" value="1"/>
</dbReference>
<dbReference type="InterPro" id="IPR032710">
    <property type="entry name" value="NTF2-like_dom_sf"/>
</dbReference>
<keyword evidence="2" id="KW-1185">Reference proteome</keyword>
<name>A0ABT2YXP8_9RHOB</name>
<dbReference type="RefSeq" id="WP_263720110.1">
    <property type="nucleotide sequence ID" value="NZ_JAOWLA010000002.1"/>
</dbReference>
<evidence type="ECO:0000313" key="1">
    <source>
        <dbReference type="EMBL" id="MCV2863652.1"/>
    </source>
</evidence>
<proteinExistence type="predicted"/>
<dbReference type="InterPro" id="IPR039437">
    <property type="entry name" value="FrzH/put_lumazine-bd"/>
</dbReference>
<dbReference type="Proteomes" id="UP001652503">
    <property type="component" value="Unassembled WGS sequence"/>
</dbReference>
<evidence type="ECO:0000313" key="2">
    <source>
        <dbReference type="Proteomes" id="UP001652503"/>
    </source>
</evidence>
<dbReference type="SUPFAM" id="SSF54427">
    <property type="entry name" value="NTF2-like"/>
    <property type="match status" value="1"/>
</dbReference>
<protein>
    <submittedName>
        <fullName evidence="1">Nuclear transport factor 2 family protein</fullName>
    </submittedName>
</protein>
<organism evidence="1 2">
    <name type="scientific">Albidovulum sediminicola</name>
    <dbReference type="NCBI Taxonomy" id="2984331"/>
    <lineage>
        <taxon>Bacteria</taxon>
        <taxon>Pseudomonadati</taxon>
        <taxon>Pseudomonadota</taxon>
        <taxon>Alphaproteobacteria</taxon>
        <taxon>Rhodobacterales</taxon>
        <taxon>Paracoccaceae</taxon>
        <taxon>Albidovulum</taxon>
    </lineage>
</organism>
<dbReference type="EMBL" id="JAOWLA010000002">
    <property type="protein sequence ID" value="MCV2863652.1"/>
    <property type="molecule type" value="Genomic_DNA"/>
</dbReference>
<reference evidence="1 2" key="1">
    <citation type="submission" date="2022-10" db="EMBL/GenBank/DDBJ databases">
        <title>Defluviimonas sp. nov., isolated from ocean surface water.</title>
        <authorList>
            <person name="He W."/>
            <person name="Wang L."/>
            <person name="Zhang D.-F."/>
        </authorList>
    </citation>
    <scope>NUCLEOTIDE SEQUENCE [LARGE SCALE GENOMIC DNA]</scope>
    <source>
        <strain evidence="1 2">WL0075</strain>
    </source>
</reference>
<sequence>MTNSADIAAITEVVRVYATAMTSGDRAELERVFFEKACEVGHFQGELLWNARDDFIRMCEEAADPSAKAWWEVRNISIHGDIAVAHVEDDWAGMRFDTILTMLKHEGAWRVMAKAYRIQS</sequence>
<comment type="caution">
    <text evidence="1">The sequence shown here is derived from an EMBL/GenBank/DDBJ whole genome shotgun (WGS) entry which is preliminary data.</text>
</comment>
<gene>
    <name evidence="1" type="ORF">OE647_02740</name>
</gene>
<accession>A0ABT2YXP8</accession>
<dbReference type="Gene3D" id="3.10.450.50">
    <property type="match status" value="1"/>
</dbReference>